<name>A0ABW1CEN3_9ACTN</name>
<dbReference type="RefSeq" id="WP_379513699.1">
    <property type="nucleotide sequence ID" value="NZ_JBHSPA010000013.1"/>
</dbReference>
<accession>A0ABW1CEN3</accession>
<dbReference type="SUPFAM" id="SSF56112">
    <property type="entry name" value="Protein kinase-like (PK-like)"/>
    <property type="match status" value="1"/>
</dbReference>
<proteinExistence type="predicted"/>
<dbReference type="Gene3D" id="3.30.200.20">
    <property type="entry name" value="Phosphorylase Kinase, domain 1"/>
    <property type="match status" value="1"/>
</dbReference>
<sequence length="366" mass="39959">MNRILAAASAALGESLGRPVDLGGSARSQVLRCGTTGGGTVVVKAYQDASGFAAEAAGLAIAAGSGPDLLAVDHSFPLIVMSDLGAAPSLADLLLSDSPRAATEGLFTWARAYGRIAVAGAGRRPEWERAYTAHARPGPRRGFSPDLSDLGEILPEPPPGLDADLAALGANAERYRVFSPGDICPDNNLLTPAGMRVLDFESAGYHSAFLEAAYMRMPFSTCWCVFRLPPGMSARLEDVYRQEVISIHPDLSDDVLWETGVRRATATWIVFMTWVLLARARQRDRPMHPARTPVPTERQLLRHLWNSLLRELDRSGDDLPAVREAVRTWLDETSDWNVPDLPGRVVEVWVYDRQALSTMEIVVQYR</sequence>
<protein>
    <recommendedName>
        <fullName evidence="3">Aminoglycoside phosphotransferase domain-containing protein</fullName>
    </recommendedName>
</protein>
<evidence type="ECO:0000313" key="2">
    <source>
        <dbReference type="Proteomes" id="UP001596058"/>
    </source>
</evidence>
<dbReference type="InterPro" id="IPR011009">
    <property type="entry name" value="Kinase-like_dom_sf"/>
</dbReference>
<dbReference type="Proteomes" id="UP001596058">
    <property type="component" value="Unassembled WGS sequence"/>
</dbReference>
<dbReference type="EMBL" id="JBHSPA010000013">
    <property type="protein sequence ID" value="MFC5824169.1"/>
    <property type="molecule type" value="Genomic_DNA"/>
</dbReference>
<evidence type="ECO:0000313" key="1">
    <source>
        <dbReference type="EMBL" id="MFC5824169.1"/>
    </source>
</evidence>
<organism evidence="1 2">
    <name type="scientific">Nonomuraea insulae</name>
    <dbReference type="NCBI Taxonomy" id="1616787"/>
    <lineage>
        <taxon>Bacteria</taxon>
        <taxon>Bacillati</taxon>
        <taxon>Actinomycetota</taxon>
        <taxon>Actinomycetes</taxon>
        <taxon>Streptosporangiales</taxon>
        <taxon>Streptosporangiaceae</taxon>
        <taxon>Nonomuraea</taxon>
    </lineage>
</organism>
<reference evidence="2" key="1">
    <citation type="journal article" date="2019" name="Int. J. Syst. Evol. Microbiol.">
        <title>The Global Catalogue of Microorganisms (GCM) 10K type strain sequencing project: providing services to taxonomists for standard genome sequencing and annotation.</title>
        <authorList>
            <consortium name="The Broad Institute Genomics Platform"/>
            <consortium name="The Broad Institute Genome Sequencing Center for Infectious Disease"/>
            <person name="Wu L."/>
            <person name="Ma J."/>
        </authorList>
    </citation>
    <scope>NUCLEOTIDE SEQUENCE [LARGE SCALE GENOMIC DNA]</scope>
    <source>
        <strain evidence="2">CCUG 53903</strain>
    </source>
</reference>
<gene>
    <name evidence="1" type="ORF">ACFPZ3_09935</name>
</gene>
<keyword evidence="2" id="KW-1185">Reference proteome</keyword>
<comment type="caution">
    <text evidence="1">The sequence shown here is derived from an EMBL/GenBank/DDBJ whole genome shotgun (WGS) entry which is preliminary data.</text>
</comment>
<evidence type="ECO:0008006" key="3">
    <source>
        <dbReference type="Google" id="ProtNLM"/>
    </source>
</evidence>